<dbReference type="STRING" id="1229521.D791_03416"/>
<comment type="caution">
    <text evidence="2">The sequence shown here is derived from an EMBL/GenBank/DDBJ whole genome shotgun (WGS) entry which is preliminary data.</text>
</comment>
<sequence length="432" mass="49582">MSYLAWVGQCFVKTVTPDGQNQCVVLVAIWAKDLEDYTEVARESLLNKGYILYSVENAMPAIQWLAQRGVNSAAIALARQISSEHPVEIGEFKEYVPNPDDFDVDDWLTQHLLSDISPLGLQEGVLDKLSVPESLRPYLFAEMEASFIDIMQYSKDEQIPPMRTYAILDAARVPLLLDRLESSDLDYQCLFKGDAEQSLKSAAPYLVELREDNRFTRQLFSVTGMASDLWDKYPGVYVRSRALIDELANHFRRFTKVKNEEGKWLFFRFWESNFFLIVLMHVSAAKGLALMPPNLISSMLCISMDRIDFVTTQPIEGMPKMGCELTFDRRLIDPLNRRSTELFVFRLRQQFVEQEGMSVELFESVMSSIEKHQFQDRNTIRQLLSLCLSENDNLLDRDELADELEQSCIMPDSTRLNRLVNVASLKLSSDTT</sequence>
<dbReference type="Proteomes" id="UP000019464">
    <property type="component" value="Unassembled WGS sequence"/>
</dbReference>
<dbReference type="Pfam" id="PF13503">
    <property type="entry name" value="DUF4123"/>
    <property type="match status" value="1"/>
</dbReference>
<dbReference type="RefSeq" id="WP_051514612.1">
    <property type="nucleotide sequence ID" value="NZ_AONB01000022.1"/>
</dbReference>
<accession>W9UR54</accession>
<feature type="domain" description="DUF4123" evidence="1">
    <location>
        <begin position="165"/>
        <end position="284"/>
    </location>
</feature>
<dbReference type="InterPro" id="IPR025391">
    <property type="entry name" value="DUF4123"/>
</dbReference>
<evidence type="ECO:0000313" key="2">
    <source>
        <dbReference type="EMBL" id="EXJ09574.1"/>
    </source>
</evidence>
<keyword evidence="3" id="KW-1185">Reference proteome</keyword>
<gene>
    <name evidence="2" type="ORF">D791_03416</name>
</gene>
<reference evidence="3" key="1">
    <citation type="submission" date="2012-11" db="EMBL/GenBank/DDBJ databases">
        <authorList>
            <person name="Singh A."/>
            <person name="Pinnaka A.K."/>
            <person name="Vaidya B."/>
        </authorList>
    </citation>
    <scope>NUCLEOTIDE SEQUENCE [LARGE SCALE GENOMIC DNA]</scope>
    <source>
        <strain evidence="3">AK23</strain>
    </source>
</reference>
<organism evidence="2 3">
    <name type="scientific">Nitrincola nitratireducens</name>
    <dbReference type="NCBI Taxonomy" id="1229521"/>
    <lineage>
        <taxon>Bacteria</taxon>
        <taxon>Pseudomonadati</taxon>
        <taxon>Pseudomonadota</taxon>
        <taxon>Gammaproteobacteria</taxon>
        <taxon>Oceanospirillales</taxon>
        <taxon>Oceanospirillaceae</taxon>
        <taxon>Nitrincola</taxon>
    </lineage>
</organism>
<dbReference type="EMBL" id="AONB01000022">
    <property type="protein sequence ID" value="EXJ09574.1"/>
    <property type="molecule type" value="Genomic_DNA"/>
</dbReference>
<dbReference type="AlphaFoldDB" id="W9UR54"/>
<evidence type="ECO:0000259" key="1">
    <source>
        <dbReference type="Pfam" id="PF13503"/>
    </source>
</evidence>
<reference evidence="2 3" key="2">
    <citation type="journal article" date="2015" name="Syst. Appl. Microbiol.">
        <title>Nitrincola nitratireducens sp. nov. isolated from a haloalkaline crater lake.</title>
        <authorList>
            <person name="Singh A."/>
            <person name="Vaidya B."/>
            <person name="Tanuku N.R."/>
            <person name="Pinnaka A.K."/>
        </authorList>
    </citation>
    <scope>NUCLEOTIDE SEQUENCE [LARGE SCALE GENOMIC DNA]</scope>
    <source>
        <strain evidence="2 3">AK23</strain>
    </source>
</reference>
<proteinExistence type="predicted"/>
<evidence type="ECO:0000313" key="3">
    <source>
        <dbReference type="Proteomes" id="UP000019464"/>
    </source>
</evidence>
<protein>
    <recommendedName>
        <fullName evidence="1">DUF4123 domain-containing protein</fullName>
    </recommendedName>
</protein>
<name>W9UR54_9GAMM</name>
<dbReference type="OrthoDB" id="7833020at2"/>